<proteinExistence type="predicted"/>
<evidence type="ECO:0000313" key="1">
    <source>
        <dbReference type="EMBL" id="KAH3709062.1"/>
    </source>
</evidence>
<reference evidence="1" key="1">
    <citation type="journal article" date="2019" name="bioRxiv">
        <title>The Genome of the Zebra Mussel, Dreissena polymorpha: A Resource for Invasive Species Research.</title>
        <authorList>
            <person name="McCartney M.A."/>
            <person name="Auch B."/>
            <person name="Kono T."/>
            <person name="Mallez S."/>
            <person name="Zhang Y."/>
            <person name="Obille A."/>
            <person name="Becker A."/>
            <person name="Abrahante J.E."/>
            <person name="Garbe J."/>
            <person name="Badalamenti J.P."/>
            <person name="Herman A."/>
            <person name="Mangelson H."/>
            <person name="Liachko I."/>
            <person name="Sullivan S."/>
            <person name="Sone E.D."/>
            <person name="Koren S."/>
            <person name="Silverstein K.A.T."/>
            <person name="Beckman K.B."/>
            <person name="Gohl D.M."/>
        </authorList>
    </citation>
    <scope>NUCLEOTIDE SEQUENCE</scope>
    <source>
        <strain evidence="1">Duluth1</strain>
        <tissue evidence="1">Whole animal</tissue>
    </source>
</reference>
<sequence length="83" mass="9145">MSASGNTELAENDAYLASAKPVPWAVVSQILAYDQYVQWGQSVHSVNISLSLQPCHNLHTIVTFDQLLYWKAAEIIIDAPQSS</sequence>
<dbReference type="AlphaFoldDB" id="A0A9D3Z2E4"/>
<comment type="caution">
    <text evidence="1">The sequence shown here is derived from an EMBL/GenBank/DDBJ whole genome shotgun (WGS) entry which is preliminary data.</text>
</comment>
<reference evidence="1" key="2">
    <citation type="submission" date="2020-11" db="EMBL/GenBank/DDBJ databases">
        <authorList>
            <person name="McCartney M.A."/>
            <person name="Auch B."/>
            <person name="Kono T."/>
            <person name="Mallez S."/>
            <person name="Becker A."/>
            <person name="Gohl D.M."/>
            <person name="Silverstein K.A.T."/>
            <person name="Koren S."/>
            <person name="Bechman K.B."/>
            <person name="Herman A."/>
            <person name="Abrahante J.E."/>
            <person name="Garbe J."/>
        </authorList>
    </citation>
    <scope>NUCLEOTIDE SEQUENCE</scope>
    <source>
        <strain evidence="1">Duluth1</strain>
        <tissue evidence="1">Whole animal</tissue>
    </source>
</reference>
<organism evidence="1 2">
    <name type="scientific">Dreissena polymorpha</name>
    <name type="common">Zebra mussel</name>
    <name type="synonym">Mytilus polymorpha</name>
    <dbReference type="NCBI Taxonomy" id="45954"/>
    <lineage>
        <taxon>Eukaryota</taxon>
        <taxon>Metazoa</taxon>
        <taxon>Spiralia</taxon>
        <taxon>Lophotrochozoa</taxon>
        <taxon>Mollusca</taxon>
        <taxon>Bivalvia</taxon>
        <taxon>Autobranchia</taxon>
        <taxon>Heteroconchia</taxon>
        <taxon>Euheterodonta</taxon>
        <taxon>Imparidentia</taxon>
        <taxon>Neoheterodontei</taxon>
        <taxon>Myida</taxon>
        <taxon>Dreissenoidea</taxon>
        <taxon>Dreissenidae</taxon>
        <taxon>Dreissena</taxon>
    </lineage>
</organism>
<evidence type="ECO:0000313" key="2">
    <source>
        <dbReference type="Proteomes" id="UP000828390"/>
    </source>
</evidence>
<protein>
    <submittedName>
        <fullName evidence="1">Uncharacterized protein</fullName>
    </submittedName>
</protein>
<dbReference type="Proteomes" id="UP000828390">
    <property type="component" value="Unassembled WGS sequence"/>
</dbReference>
<keyword evidence="2" id="KW-1185">Reference proteome</keyword>
<gene>
    <name evidence="1" type="ORF">DPMN_068522</name>
</gene>
<accession>A0A9D3Z2E4</accession>
<dbReference type="EMBL" id="JAIWYP010000014">
    <property type="protein sequence ID" value="KAH3709062.1"/>
    <property type="molecule type" value="Genomic_DNA"/>
</dbReference>
<name>A0A9D3Z2E4_DREPO</name>